<dbReference type="SUPFAM" id="SSF49695">
    <property type="entry name" value="gamma-Crystallin-like"/>
    <property type="match status" value="1"/>
</dbReference>
<dbReference type="GO" id="GO:0002088">
    <property type="term" value="P:lens development in camera-type eye"/>
    <property type="evidence" value="ECO:0007669"/>
    <property type="project" value="TreeGrafter"/>
</dbReference>
<keyword evidence="4" id="KW-1185">Reference proteome</keyword>
<evidence type="ECO:0000313" key="3">
    <source>
        <dbReference type="Ensembl" id="ENSMUNP00000026194.1"/>
    </source>
</evidence>
<organism evidence="3 4">
    <name type="scientific">Melopsittacus undulatus</name>
    <name type="common">Budgerigar</name>
    <name type="synonym">Psittacus undulatus</name>
    <dbReference type="NCBI Taxonomy" id="13146"/>
    <lineage>
        <taxon>Eukaryota</taxon>
        <taxon>Metazoa</taxon>
        <taxon>Chordata</taxon>
        <taxon>Craniata</taxon>
        <taxon>Vertebrata</taxon>
        <taxon>Euteleostomi</taxon>
        <taxon>Archelosauria</taxon>
        <taxon>Archosauria</taxon>
        <taxon>Dinosauria</taxon>
        <taxon>Saurischia</taxon>
        <taxon>Theropoda</taxon>
        <taxon>Coelurosauria</taxon>
        <taxon>Aves</taxon>
        <taxon>Neognathae</taxon>
        <taxon>Neoaves</taxon>
        <taxon>Telluraves</taxon>
        <taxon>Australaves</taxon>
        <taxon>Psittaciformes</taxon>
        <taxon>Psittaculidae</taxon>
        <taxon>Melopsittacus</taxon>
    </lineage>
</organism>
<evidence type="ECO:0000256" key="2">
    <source>
        <dbReference type="ARBA" id="ARBA00022737"/>
    </source>
</evidence>
<reference evidence="3" key="3">
    <citation type="submission" date="2025-09" db="UniProtKB">
        <authorList>
            <consortium name="Ensembl"/>
        </authorList>
    </citation>
    <scope>IDENTIFICATION</scope>
</reference>
<protein>
    <submittedName>
        <fullName evidence="3">Uncharacterized protein</fullName>
    </submittedName>
</protein>
<dbReference type="Ensembl" id="ENSMUNT00000027006.1">
    <property type="protein sequence ID" value="ENSMUNP00000026194.1"/>
    <property type="gene ID" value="ENSMUNG00000018172.1"/>
</dbReference>
<dbReference type="InterPro" id="IPR050252">
    <property type="entry name" value="Beta/Gamma-Crystallin"/>
</dbReference>
<dbReference type="SMART" id="SM00247">
    <property type="entry name" value="XTALbg"/>
    <property type="match status" value="2"/>
</dbReference>
<dbReference type="Pfam" id="PF00030">
    <property type="entry name" value="Crystall"/>
    <property type="match status" value="2"/>
</dbReference>
<dbReference type="AlphaFoldDB" id="A0A8V5FIG7"/>
<dbReference type="InterPro" id="IPR001064">
    <property type="entry name" value="Beta/gamma_crystallin"/>
</dbReference>
<sequence length="194" mass="21950">MGKITVYEHANFQGYSREFTSDIANLKDVDWNDCISSVIVVGQPWVAYEHCNYRGELQVSLCKAFLQLLLLRTSRKMGKITVYEHANFQGYSREFTSDIANLKDVDWNDCISSVIVVGQPWVAYEHSNYRGELLTSVYACIAFCRAFASCVTETLNGKALFSHCTADLYFATPLCIALPPHNPCECKSYRILSN</sequence>
<dbReference type="Gene3D" id="2.60.20.10">
    <property type="entry name" value="Crystallins"/>
    <property type="match status" value="2"/>
</dbReference>
<comment type="similarity">
    <text evidence="1">Belongs to the beta/gamma-crystallin family.</text>
</comment>
<dbReference type="GO" id="GO:0007601">
    <property type="term" value="P:visual perception"/>
    <property type="evidence" value="ECO:0007669"/>
    <property type="project" value="TreeGrafter"/>
</dbReference>
<dbReference type="PANTHER" id="PTHR11818:SF103">
    <property type="entry name" value="BETA_GAMMA CRYSTALLIN 'GREEK KEY' DOMAIN-CONTAINING PROTEIN"/>
    <property type="match status" value="1"/>
</dbReference>
<dbReference type="GO" id="GO:0005212">
    <property type="term" value="F:structural constituent of eye lens"/>
    <property type="evidence" value="ECO:0007669"/>
    <property type="project" value="TreeGrafter"/>
</dbReference>
<keyword evidence="2" id="KW-0677">Repeat</keyword>
<dbReference type="Proteomes" id="UP000694405">
    <property type="component" value="Chromosome 2"/>
</dbReference>
<dbReference type="InterPro" id="IPR011024">
    <property type="entry name" value="G_crystallin-like"/>
</dbReference>
<evidence type="ECO:0000256" key="1">
    <source>
        <dbReference type="ARBA" id="ARBA00009646"/>
    </source>
</evidence>
<reference evidence="3" key="1">
    <citation type="submission" date="2020-03" db="EMBL/GenBank/DDBJ databases">
        <title>Melopsittacus undulatus (budgerigar) genome, bMelUnd1, maternal haplotype with Z.</title>
        <authorList>
            <person name="Gedman G."/>
            <person name="Mountcastle J."/>
            <person name="Haase B."/>
            <person name="Formenti G."/>
            <person name="Wright T."/>
            <person name="Apodaca J."/>
            <person name="Pelan S."/>
            <person name="Chow W."/>
            <person name="Rhie A."/>
            <person name="Howe K."/>
            <person name="Fedrigo O."/>
            <person name="Jarvis E.D."/>
        </authorList>
    </citation>
    <scope>NUCLEOTIDE SEQUENCE [LARGE SCALE GENOMIC DNA]</scope>
</reference>
<reference evidence="3" key="2">
    <citation type="submission" date="2025-08" db="UniProtKB">
        <authorList>
            <consortium name="Ensembl"/>
        </authorList>
    </citation>
    <scope>IDENTIFICATION</scope>
</reference>
<dbReference type="PROSITE" id="PS50915">
    <property type="entry name" value="CRYSTALLIN_BETA_GAMMA"/>
    <property type="match status" value="2"/>
</dbReference>
<evidence type="ECO:0000313" key="4">
    <source>
        <dbReference type="Proteomes" id="UP000694405"/>
    </source>
</evidence>
<dbReference type="PANTHER" id="PTHR11818">
    <property type="entry name" value="BETA/GAMMA CRYSTALLIN"/>
    <property type="match status" value="1"/>
</dbReference>
<name>A0A8V5FIG7_MELUD</name>
<accession>A0A8V5FIG7</accession>
<proteinExistence type="inferred from homology"/>